<dbReference type="InterPro" id="IPR051781">
    <property type="entry name" value="Metallo-dep_Hydrolase"/>
</dbReference>
<dbReference type="InterPro" id="IPR011059">
    <property type="entry name" value="Metal-dep_hydrolase_composite"/>
</dbReference>
<evidence type="ECO:0000313" key="4">
    <source>
        <dbReference type="Proteomes" id="UP000503447"/>
    </source>
</evidence>
<feature type="domain" description="Amidohydrolase-related" evidence="2">
    <location>
        <begin position="77"/>
        <end position="417"/>
    </location>
</feature>
<dbReference type="InterPro" id="IPR057744">
    <property type="entry name" value="OTAase-like"/>
</dbReference>
<dbReference type="InterPro" id="IPR006680">
    <property type="entry name" value="Amidohydro-rel"/>
</dbReference>
<dbReference type="SUPFAM" id="SSF51338">
    <property type="entry name" value="Composite domain of metallo-dependent hydrolases"/>
    <property type="match status" value="1"/>
</dbReference>
<name>A0A6M5Z320_9BACT</name>
<dbReference type="GO" id="GO:0016810">
    <property type="term" value="F:hydrolase activity, acting on carbon-nitrogen (but not peptide) bonds"/>
    <property type="evidence" value="ECO:0007669"/>
    <property type="project" value="InterPro"/>
</dbReference>
<dbReference type="Pfam" id="PF01979">
    <property type="entry name" value="Amidohydro_1"/>
    <property type="match status" value="1"/>
</dbReference>
<sequence length="423" mass="44907">MQHHLVALAVLLFAAPASAQPDPAVLLKPDRVYDGVSAAPHAGWVVLVRGEKIVAAGPADTVAAPQDAKVIALPGTTLLPGLIDAHSHLLLYPYDKAKWDDQVLKEPLAERVCRATVHAKADLLSGFTTLRDLGTEGAGFADVGIKSAIDKGIVPGPRLLVTTRAIVATGTYAPRKFAPEWRIPQGADEADGDRLRTVVREQVRGGADWIKVYADLAHGPDRKPRPTFSLEELKLIVSTAKDAGVPVVAHAQSKEGMTRAALAGVETIEHGDGGDVEVFRLMAKHNVGYCPTLAAAEAYARYFGGWQPGRPETQELKSKRESFKAAIDSGVVIVNGSDIGVFAHGDGARELELLVDYGLTPVRALKAATSVAAKALHLDATIGTVRADRLADLIAVEGDPTTDIRALRKVKLVMKAGALHKQP</sequence>
<dbReference type="AlphaFoldDB" id="A0A6M5Z320"/>
<keyword evidence="3" id="KW-0378">Hydrolase</keyword>
<dbReference type="SUPFAM" id="SSF51556">
    <property type="entry name" value="Metallo-dependent hydrolases"/>
    <property type="match status" value="1"/>
</dbReference>
<dbReference type="PANTHER" id="PTHR43135:SF3">
    <property type="entry name" value="ALPHA-D-RIBOSE 1-METHYLPHOSPHONATE 5-TRIPHOSPHATE DIPHOSPHATASE"/>
    <property type="match status" value="1"/>
</dbReference>
<evidence type="ECO:0000259" key="2">
    <source>
        <dbReference type="Pfam" id="PF01979"/>
    </source>
</evidence>
<dbReference type="Gene3D" id="3.20.20.140">
    <property type="entry name" value="Metal-dependent hydrolases"/>
    <property type="match status" value="1"/>
</dbReference>
<dbReference type="CDD" id="cd01299">
    <property type="entry name" value="Met_dep_hydrolase_A"/>
    <property type="match status" value="1"/>
</dbReference>
<dbReference type="Proteomes" id="UP000503447">
    <property type="component" value="Chromosome"/>
</dbReference>
<reference evidence="4" key="1">
    <citation type="submission" date="2020-05" db="EMBL/GenBank/DDBJ databases">
        <title>Frigoriglobus tundricola gen. nov., sp. nov., a psychrotolerant cellulolytic planctomycete of the family Gemmataceae with two divergent copies of 16S rRNA gene.</title>
        <authorList>
            <person name="Kulichevskaya I.S."/>
            <person name="Ivanova A.A."/>
            <person name="Naumoff D.G."/>
            <person name="Beletsky A.V."/>
            <person name="Rijpstra W.I.C."/>
            <person name="Sinninghe Damste J.S."/>
            <person name="Mardanov A.V."/>
            <person name="Ravin N.V."/>
            <person name="Dedysh S.N."/>
        </authorList>
    </citation>
    <scope>NUCLEOTIDE SEQUENCE [LARGE SCALE GENOMIC DNA]</scope>
    <source>
        <strain evidence="4">PL17</strain>
    </source>
</reference>
<dbReference type="PANTHER" id="PTHR43135">
    <property type="entry name" value="ALPHA-D-RIBOSE 1-METHYLPHOSPHONATE 5-TRIPHOSPHATE DIPHOSPHATASE"/>
    <property type="match status" value="1"/>
</dbReference>
<evidence type="ECO:0000313" key="3">
    <source>
        <dbReference type="EMBL" id="QJX00095.1"/>
    </source>
</evidence>
<feature type="chain" id="PRO_5027063367" evidence="1">
    <location>
        <begin position="20"/>
        <end position="423"/>
    </location>
</feature>
<protein>
    <submittedName>
        <fullName evidence="3">Amidohydrolase</fullName>
    </submittedName>
</protein>
<organism evidence="3 4">
    <name type="scientific">Frigoriglobus tundricola</name>
    <dbReference type="NCBI Taxonomy" id="2774151"/>
    <lineage>
        <taxon>Bacteria</taxon>
        <taxon>Pseudomonadati</taxon>
        <taxon>Planctomycetota</taxon>
        <taxon>Planctomycetia</taxon>
        <taxon>Gemmatales</taxon>
        <taxon>Gemmataceae</taxon>
        <taxon>Frigoriglobus</taxon>
    </lineage>
</organism>
<dbReference type="RefSeq" id="WP_171474921.1">
    <property type="nucleotide sequence ID" value="NZ_CP053452.2"/>
</dbReference>
<proteinExistence type="predicted"/>
<feature type="signal peptide" evidence="1">
    <location>
        <begin position="1"/>
        <end position="19"/>
    </location>
</feature>
<keyword evidence="1" id="KW-0732">Signal</keyword>
<dbReference type="EMBL" id="CP053452">
    <property type="protein sequence ID" value="QJX00095.1"/>
    <property type="molecule type" value="Genomic_DNA"/>
</dbReference>
<evidence type="ECO:0000256" key="1">
    <source>
        <dbReference type="SAM" id="SignalP"/>
    </source>
</evidence>
<dbReference type="InterPro" id="IPR032466">
    <property type="entry name" value="Metal_Hydrolase"/>
</dbReference>
<dbReference type="Gene3D" id="2.30.40.10">
    <property type="entry name" value="Urease, subunit C, domain 1"/>
    <property type="match status" value="1"/>
</dbReference>
<accession>A0A6M5Z320</accession>
<dbReference type="KEGG" id="ftj:FTUN_7719"/>
<keyword evidence="4" id="KW-1185">Reference proteome</keyword>
<gene>
    <name evidence="3" type="ORF">FTUN_7719</name>
</gene>